<dbReference type="PANTHER" id="PTHR23199">
    <property type="entry name" value="NEUROTROPHIN 1-RELATED"/>
    <property type="match status" value="1"/>
</dbReference>
<feature type="compositionally biased region" description="Low complexity" evidence="4">
    <location>
        <begin position="150"/>
        <end position="164"/>
    </location>
</feature>
<dbReference type="Pfam" id="PF16077">
    <property type="entry name" value="Spaetzle"/>
    <property type="match status" value="1"/>
</dbReference>
<evidence type="ECO:0000313" key="7">
    <source>
        <dbReference type="EMBL" id="BFF92635.1"/>
    </source>
</evidence>
<dbReference type="InterPro" id="IPR032104">
    <property type="entry name" value="Spaetzle"/>
</dbReference>
<feature type="region of interest" description="Disordered" evidence="4">
    <location>
        <begin position="150"/>
        <end position="174"/>
    </location>
</feature>
<dbReference type="AlphaFoldDB" id="A0AAU9FAB3"/>
<evidence type="ECO:0000256" key="5">
    <source>
        <dbReference type="SAM" id="SignalP"/>
    </source>
</evidence>
<dbReference type="GO" id="GO:0008083">
    <property type="term" value="F:growth factor activity"/>
    <property type="evidence" value="ECO:0007669"/>
    <property type="project" value="TreeGrafter"/>
</dbReference>
<feature type="region of interest" description="Disordered" evidence="4">
    <location>
        <begin position="209"/>
        <end position="236"/>
    </location>
</feature>
<dbReference type="GO" id="GO:0005121">
    <property type="term" value="F:Toll binding"/>
    <property type="evidence" value="ECO:0007669"/>
    <property type="project" value="TreeGrafter"/>
</dbReference>
<name>A0AAU9FAB3_DROMD</name>
<feature type="signal peptide" evidence="5">
    <location>
        <begin position="1"/>
        <end position="24"/>
    </location>
</feature>
<evidence type="ECO:0000256" key="1">
    <source>
        <dbReference type="ARBA" id="ARBA00022729"/>
    </source>
</evidence>
<feature type="domain" description="Spaetzle" evidence="6">
    <location>
        <begin position="318"/>
        <end position="414"/>
    </location>
</feature>
<evidence type="ECO:0000256" key="2">
    <source>
        <dbReference type="ARBA" id="ARBA00023157"/>
    </source>
</evidence>
<dbReference type="InterPro" id="IPR052444">
    <property type="entry name" value="Spz/Toll_ligand-like"/>
</dbReference>
<dbReference type="GO" id="GO:0021556">
    <property type="term" value="P:central nervous system formation"/>
    <property type="evidence" value="ECO:0007669"/>
    <property type="project" value="TreeGrafter"/>
</dbReference>
<evidence type="ECO:0000259" key="6">
    <source>
        <dbReference type="Pfam" id="PF16077"/>
    </source>
</evidence>
<gene>
    <name evidence="7" type="ORF">DMAD_10648</name>
</gene>
<organism evidence="7 8">
    <name type="scientific">Drosophila madeirensis</name>
    <name type="common">Fruit fly</name>
    <dbReference type="NCBI Taxonomy" id="30013"/>
    <lineage>
        <taxon>Eukaryota</taxon>
        <taxon>Metazoa</taxon>
        <taxon>Ecdysozoa</taxon>
        <taxon>Arthropoda</taxon>
        <taxon>Hexapoda</taxon>
        <taxon>Insecta</taxon>
        <taxon>Pterygota</taxon>
        <taxon>Neoptera</taxon>
        <taxon>Endopterygota</taxon>
        <taxon>Diptera</taxon>
        <taxon>Brachycera</taxon>
        <taxon>Muscomorpha</taxon>
        <taxon>Ephydroidea</taxon>
        <taxon>Drosophilidae</taxon>
        <taxon>Drosophila</taxon>
        <taxon>Sophophora</taxon>
    </lineage>
</organism>
<dbReference type="Gene3D" id="2.10.90.10">
    <property type="entry name" value="Cystine-knot cytokines"/>
    <property type="match status" value="1"/>
</dbReference>
<proteinExistence type="predicted"/>
<evidence type="ECO:0000256" key="3">
    <source>
        <dbReference type="ARBA" id="ARBA00023180"/>
    </source>
</evidence>
<dbReference type="FunFam" id="2.10.90.10:FF:000056">
    <property type="entry name" value="Protein spaetzle"/>
    <property type="match status" value="1"/>
</dbReference>
<evidence type="ECO:0000256" key="4">
    <source>
        <dbReference type="SAM" id="MobiDB-lite"/>
    </source>
</evidence>
<feature type="region of interest" description="Disordered" evidence="4">
    <location>
        <begin position="83"/>
        <end position="102"/>
    </location>
</feature>
<dbReference type="EMBL" id="AP029263">
    <property type="protein sequence ID" value="BFF92635.1"/>
    <property type="molecule type" value="Genomic_DNA"/>
</dbReference>
<keyword evidence="2" id="KW-1015">Disulfide bond</keyword>
<dbReference type="GO" id="GO:0005615">
    <property type="term" value="C:extracellular space"/>
    <property type="evidence" value="ECO:0007669"/>
    <property type="project" value="UniProtKB-ARBA"/>
</dbReference>
<dbReference type="GO" id="GO:0045087">
    <property type="term" value="P:innate immune response"/>
    <property type="evidence" value="ECO:0007669"/>
    <property type="project" value="TreeGrafter"/>
</dbReference>
<keyword evidence="8" id="KW-1185">Reference proteome</keyword>
<reference evidence="7 8" key="1">
    <citation type="submission" date="2024-02" db="EMBL/GenBank/DDBJ databases">
        <title>A chromosome-level genome assembly of Drosophila madeirensis, a fruit fly species endemic to Madeira island.</title>
        <authorList>
            <person name="Tomihara K."/>
            <person name="Llopart A."/>
            <person name="Yamamoto D."/>
        </authorList>
    </citation>
    <scope>NUCLEOTIDE SEQUENCE [LARGE SCALE GENOMIC DNA]</scope>
    <source>
        <strain evidence="7 8">RF1</strain>
    </source>
</reference>
<dbReference type="Proteomes" id="UP001500889">
    <property type="component" value="Chromosome O"/>
</dbReference>
<dbReference type="SUPFAM" id="SSF57501">
    <property type="entry name" value="Cystine-knot cytokines"/>
    <property type="match status" value="1"/>
</dbReference>
<dbReference type="PANTHER" id="PTHR23199:SF12">
    <property type="entry name" value="NEUROTROPHIN 1-RELATED"/>
    <property type="match status" value="1"/>
</dbReference>
<protein>
    <submittedName>
        <fullName evidence="7">Protein spaetzle</fullName>
    </submittedName>
</protein>
<keyword evidence="1 5" id="KW-0732">Signal</keyword>
<sequence>MPPMWYQLIKILVLLFALFTTIVCINSEISKRREAEAAAAAATAAATLAAVEAAAGHARPNHNTDMSDFTSDNLMHILRSKAKEHQGKEHQEAAKTVDHPELEPAELPAKDLNQTINDIFKVYDAPGVHIFNTTTTDYAPLMPIHTMIDQSQPQQPIQPLKQSKPQPPPSHYHQYHSLSQQDQYFKVQRSPDGKLNLVFNDTFVSLQGTNPATVTMPDQRDEAQRTRQPPENPIVFPDSAVMHQMRTPEPPLIKRDIPQCVEDQDNHKSKSFCTEVKNYPDLSRIKGKLSLNFSNFFSDPEPVPMDISSRLGPNDEVFLCRSHRRYLYPKSGLKSDNTWQFIVNNEEFKQGILIEECENEDMPCDYSSSFPQRYKPICKQHYAMRMLASIRNTSGEELDVAQESFKIPSCCKCVLKVL</sequence>
<keyword evidence="3" id="KW-0325">Glycoprotein</keyword>
<accession>A0AAU9FAB3</accession>
<feature type="chain" id="PRO_5043986818" evidence="5">
    <location>
        <begin position="25"/>
        <end position="418"/>
    </location>
</feature>
<evidence type="ECO:0000313" key="8">
    <source>
        <dbReference type="Proteomes" id="UP001500889"/>
    </source>
</evidence>
<dbReference type="InterPro" id="IPR029034">
    <property type="entry name" value="Cystine-knot_cytokine"/>
</dbReference>